<dbReference type="GO" id="GO:0005524">
    <property type="term" value="F:ATP binding"/>
    <property type="evidence" value="ECO:0007669"/>
    <property type="project" value="UniProtKB-KW"/>
</dbReference>
<sequence>MRSIRRILLFWLLGIVMLGIVLAGVLIYRQAQAEANALFDYQLQQTAAALPSEPFSSVLGNNAVSSDGVVIQIWSRDGAQLYYSHPRSPLAPRAELGFSTEHTPSGDWRVYSAIVGDNVVQLAQPMAVRSLLAAETAWRTVWPLVVLLPVMGIAVWLSVGRGLRPLSRLAKVLEARKPEAVDPLSERKLPPEIRPVVQALNGLLQRLNVAFDNQKAFVADAAHELRTPLAALRIQTQLLERADDDVSRREALADLKHGVERATRLLEQLLLLARSDMPTRGIDAAEQNAAVLPDSGALPALGTPSHPDLRVLAESCVGLLAPLAIDKGVDLGLAEAQSVRIIGDADDWRVLIGNLLDNAVKYTPSGGRVDVSLGPGDEGAWLEIVDTGPGIADAEKTRVFDRFYRSPDAMQADNPMNPQGSGLGLAIVKRIADRYGATVTLADRAPNGLRVRLHIPTSA</sequence>
<dbReference type="GO" id="GO:0000155">
    <property type="term" value="F:phosphorelay sensor kinase activity"/>
    <property type="evidence" value="ECO:0007669"/>
    <property type="project" value="InterPro"/>
</dbReference>
<keyword evidence="6 13" id="KW-0812">Transmembrane</keyword>
<dbReference type="InterPro" id="IPR003594">
    <property type="entry name" value="HATPase_dom"/>
</dbReference>
<feature type="domain" description="HAMP" evidence="15">
    <location>
        <begin position="160"/>
        <end position="212"/>
    </location>
</feature>
<evidence type="ECO:0000256" key="11">
    <source>
        <dbReference type="ARBA" id="ARBA00023012"/>
    </source>
</evidence>
<evidence type="ECO:0000256" key="6">
    <source>
        <dbReference type="ARBA" id="ARBA00022692"/>
    </source>
</evidence>
<dbReference type="CDD" id="cd00082">
    <property type="entry name" value="HisKA"/>
    <property type="match status" value="1"/>
</dbReference>
<accession>A0A0F5K1F0</accession>
<dbReference type="STRING" id="28092.WM40_08995"/>
<evidence type="ECO:0000256" key="10">
    <source>
        <dbReference type="ARBA" id="ARBA00022989"/>
    </source>
</evidence>
<evidence type="ECO:0000256" key="12">
    <source>
        <dbReference type="ARBA" id="ARBA00023136"/>
    </source>
</evidence>
<reference evidence="16 17" key="1">
    <citation type="submission" date="2015-03" db="EMBL/GenBank/DDBJ databases">
        <title>Draft Genome Sequence of Burkholderia andropogonis type strain ICMP2807, isolated from Sorghum bicolor.</title>
        <authorList>
            <person name="Lopes-Santos L."/>
            <person name="Castro D.B."/>
            <person name="Ottoboni L.M."/>
            <person name="Park D."/>
            <person name="Weirc B.S."/>
            <person name="Destefano S.A."/>
        </authorList>
    </citation>
    <scope>NUCLEOTIDE SEQUENCE [LARGE SCALE GENOMIC DNA]</scope>
    <source>
        <strain evidence="16 17">ICMP2807</strain>
    </source>
</reference>
<evidence type="ECO:0000256" key="5">
    <source>
        <dbReference type="ARBA" id="ARBA00022679"/>
    </source>
</evidence>
<evidence type="ECO:0000256" key="1">
    <source>
        <dbReference type="ARBA" id="ARBA00000085"/>
    </source>
</evidence>
<dbReference type="PROSITE" id="PS50885">
    <property type="entry name" value="HAMP"/>
    <property type="match status" value="1"/>
</dbReference>
<dbReference type="InterPro" id="IPR003661">
    <property type="entry name" value="HisK_dim/P_dom"/>
</dbReference>
<keyword evidence="11" id="KW-0902">Two-component regulatory system</keyword>
<dbReference type="RefSeq" id="WP_046152754.1">
    <property type="nucleotide sequence ID" value="NZ_CADFGU010000001.1"/>
</dbReference>
<dbReference type="InterPro" id="IPR050428">
    <property type="entry name" value="TCS_sensor_his_kinase"/>
</dbReference>
<dbReference type="EMBL" id="LAQU01000007">
    <property type="protein sequence ID" value="KKB63928.1"/>
    <property type="molecule type" value="Genomic_DNA"/>
</dbReference>
<evidence type="ECO:0000256" key="4">
    <source>
        <dbReference type="ARBA" id="ARBA00022553"/>
    </source>
</evidence>
<dbReference type="InterPro" id="IPR036890">
    <property type="entry name" value="HATPase_C_sf"/>
</dbReference>
<comment type="subcellular location">
    <subcellularLocation>
        <location evidence="2">Membrane</location>
        <topology evidence="2">Multi-pass membrane protein</topology>
    </subcellularLocation>
</comment>
<dbReference type="EC" id="2.7.13.3" evidence="3"/>
<dbReference type="PANTHER" id="PTHR45436">
    <property type="entry name" value="SENSOR HISTIDINE KINASE YKOH"/>
    <property type="match status" value="1"/>
</dbReference>
<dbReference type="Pfam" id="PF02518">
    <property type="entry name" value="HATPase_c"/>
    <property type="match status" value="1"/>
</dbReference>
<dbReference type="PRINTS" id="PR00344">
    <property type="entry name" value="BCTRLSENSOR"/>
</dbReference>
<keyword evidence="7" id="KW-0547">Nucleotide-binding</keyword>
<dbReference type="InterPro" id="IPR003660">
    <property type="entry name" value="HAMP_dom"/>
</dbReference>
<evidence type="ECO:0000256" key="8">
    <source>
        <dbReference type="ARBA" id="ARBA00022777"/>
    </source>
</evidence>
<evidence type="ECO:0000256" key="3">
    <source>
        <dbReference type="ARBA" id="ARBA00012438"/>
    </source>
</evidence>
<dbReference type="SUPFAM" id="SSF55874">
    <property type="entry name" value="ATPase domain of HSP90 chaperone/DNA topoisomerase II/histidine kinase"/>
    <property type="match status" value="1"/>
</dbReference>
<dbReference type="PANTHER" id="PTHR45436:SF14">
    <property type="entry name" value="SENSOR PROTEIN QSEC"/>
    <property type="match status" value="1"/>
</dbReference>
<organism evidence="16 17">
    <name type="scientific">Robbsia andropogonis</name>
    <dbReference type="NCBI Taxonomy" id="28092"/>
    <lineage>
        <taxon>Bacteria</taxon>
        <taxon>Pseudomonadati</taxon>
        <taxon>Pseudomonadota</taxon>
        <taxon>Betaproteobacteria</taxon>
        <taxon>Burkholderiales</taxon>
        <taxon>Burkholderiaceae</taxon>
        <taxon>Robbsia</taxon>
    </lineage>
</organism>
<evidence type="ECO:0000313" key="17">
    <source>
        <dbReference type="Proteomes" id="UP000033618"/>
    </source>
</evidence>
<evidence type="ECO:0000259" key="15">
    <source>
        <dbReference type="PROSITE" id="PS50885"/>
    </source>
</evidence>
<dbReference type="Pfam" id="PF00512">
    <property type="entry name" value="HisKA"/>
    <property type="match status" value="1"/>
</dbReference>
<evidence type="ECO:0000256" key="7">
    <source>
        <dbReference type="ARBA" id="ARBA00022741"/>
    </source>
</evidence>
<evidence type="ECO:0000256" key="13">
    <source>
        <dbReference type="SAM" id="Phobius"/>
    </source>
</evidence>
<dbReference type="AlphaFoldDB" id="A0A0F5K1F0"/>
<dbReference type="SMART" id="SM00388">
    <property type="entry name" value="HisKA"/>
    <property type="match status" value="1"/>
</dbReference>
<dbReference type="SMART" id="SM00387">
    <property type="entry name" value="HATPase_c"/>
    <property type="match status" value="1"/>
</dbReference>
<dbReference type="GO" id="GO:0005886">
    <property type="term" value="C:plasma membrane"/>
    <property type="evidence" value="ECO:0007669"/>
    <property type="project" value="TreeGrafter"/>
</dbReference>
<keyword evidence="9" id="KW-0067">ATP-binding</keyword>
<dbReference type="PATRIC" id="fig|28092.6.peg.2119"/>
<keyword evidence="4" id="KW-0597">Phosphoprotein</keyword>
<comment type="caution">
    <text evidence="16">The sequence shown here is derived from an EMBL/GenBank/DDBJ whole genome shotgun (WGS) entry which is preliminary data.</text>
</comment>
<feature type="transmembrane region" description="Helical" evidence="13">
    <location>
        <begin position="7"/>
        <end position="28"/>
    </location>
</feature>
<name>A0A0F5K1F0_9BURK</name>
<evidence type="ECO:0000256" key="9">
    <source>
        <dbReference type="ARBA" id="ARBA00022840"/>
    </source>
</evidence>
<dbReference type="Proteomes" id="UP000033618">
    <property type="component" value="Unassembled WGS sequence"/>
</dbReference>
<evidence type="ECO:0000259" key="14">
    <source>
        <dbReference type="PROSITE" id="PS50109"/>
    </source>
</evidence>
<gene>
    <name evidence="16" type="ORF">WM40_08995</name>
</gene>
<comment type="catalytic activity">
    <reaction evidence="1">
        <text>ATP + protein L-histidine = ADP + protein N-phospho-L-histidine.</text>
        <dbReference type="EC" id="2.7.13.3"/>
    </reaction>
</comment>
<dbReference type="SUPFAM" id="SSF47384">
    <property type="entry name" value="Homodimeric domain of signal transducing histidine kinase"/>
    <property type="match status" value="1"/>
</dbReference>
<keyword evidence="8 16" id="KW-0418">Kinase</keyword>
<keyword evidence="12 13" id="KW-0472">Membrane</keyword>
<keyword evidence="5" id="KW-0808">Transferase</keyword>
<keyword evidence="17" id="KW-1185">Reference proteome</keyword>
<dbReference type="InterPro" id="IPR004358">
    <property type="entry name" value="Sig_transdc_His_kin-like_C"/>
</dbReference>
<protein>
    <recommendedName>
        <fullName evidence="3">histidine kinase</fullName>
        <ecNumber evidence="3">2.7.13.3</ecNumber>
    </recommendedName>
</protein>
<dbReference type="InterPro" id="IPR036097">
    <property type="entry name" value="HisK_dim/P_sf"/>
</dbReference>
<evidence type="ECO:0000256" key="2">
    <source>
        <dbReference type="ARBA" id="ARBA00004141"/>
    </source>
</evidence>
<feature type="domain" description="Histidine kinase" evidence="14">
    <location>
        <begin position="220"/>
        <end position="459"/>
    </location>
</feature>
<proteinExistence type="predicted"/>
<dbReference type="Gene3D" id="1.10.287.130">
    <property type="match status" value="1"/>
</dbReference>
<dbReference type="PROSITE" id="PS50109">
    <property type="entry name" value="HIS_KIN"/>
    <property type="match status" value="1"/>
</dbReference>
<keyword evidence="10 13" id="KW-1133">Transmembrane helix</keyword>
<dbReference type="OrthoDB" id="8554694at2"/>
<dbReference type="Gene3D" id="3.30.565.10">
    <property type="entry name" value="Histidine kinase-like ATPase, C-terminal domain"/>
    <property type="match status" value="1"/>
</dbReference>
<evidence type="ECO:0000313" key="16">
    <source>
        <dbReference type="EMBL" id="KKB63928.1"/>
    </source>
</evidence>
<dbReference type="InterPro" id="IPR005467">
    <property type="entry name" value="His_kinase_dom"/>
</dbReference>